<dbReference type="GO" id="GO:0005524">
    <property type="term" value="F:ATP binding"/>
    <property type="evidence" value="ECO:0007669"/>
    <property type="project" value="UniProtKB-KW"/>
</dbReference>
<dbReference type="InterPro" id="IPR003594">
    <property type="entry name" value="HATPase_dom"/>
</dbReference>
<proteinExistence type="predicted"/>
<keyword evidence="11" id="KW-0472">Membrane</keyword>
<dbReference type="SMART" id="SM00388">
    <property type="entry name" value="HisKA"/>
    <property type="match status" value="1"/>
</dbReference>
<keyword evidence="7" id="KW-0418">Kinase</keyword>
<evidence type="ECO:0000259" key="12">
    <source>
        <dbReference type="PROSITE" id="PS50109"/>
    </source>
</evidence>
<evidence type="ECO:0000256" key="5">
    <source>
        <dbReference type="ARBA" id="ARBA00022679"/>
    </source>
</evidence>
<dbReference type="PANTHER" id="PTHR43065">
    <property type="entry name" value="SENSOR HISTIDINE KINASE"/>
    <property type="match status" value="1"/>
</dbReference>
<evidence type="ECO:0000313" key="15">
    <source>
        <dbReference type="EMBL" id="GGX59707.1"/>
    </source>
</evidence>
<keyword evidence="11" id="KW-1133">Transmembrane helix</keyword>
<evidence type="ECO:0000256" key="9">
    <source>
        <dbReference type="ARBA" id="ARBA00023012"/>
    </source>
</evidence>
<dbReference type="Proteomes" id="UP000626148">
    <property type="component" value="Unassembled WGS sequence"/>
</dbReference>
<name>A0A918KDR4_9GAMM</name>
<accession>A0A918KDR4</accession>
<dbReference type="SMART" id="SM00304">
    <property type="entry name" value="HAMP"/>
    <property type="match status" value="1"/>
</dbReference>
<dbReference type="InterPro" id="IPR003661">
    <property type="entry name" value="HisK_dim/P_dom"/>
</dbReference>
<dbReference type="PROSITE" id="PS50112">
    <property type="entry name" value="PAS"/>
    <property type="match status" value="1"/>
</dbReference>
<evidence type="ECO:0000256" key="8">
    <source>
        <dbReference type="ARBA" id="ARBA00022840"/>
    </source>
</evidence>
<dbReference type="PROSITE" id="PS50109">
    <property type="entry name" value="HIS_KIN"/>
    <property type="match status" value="1"/>
</dbReference>
<dbReference type="Gene3D" id="3.30.565.10">
    <property type="entry name" value="Histidine kinase-like ATPase, C-terminal domain"/>
    <property type="match status" value="1"/>
</dbReference>
<feature type="domain" description="PAS" evidence="13">
    <location>
        <begin position="163"/>
        <end position="207"/>
    </location>
</feature>
<keyword evidence="4" id="KW-0597">Phosphoprotein</keyword>
<dbReference type="InterPro" id="IPR036097">
    <property type="entry name" value="HisK_dim/P_sf"/>
</dbReference>
<dbReference type="Gene3D" id="6.10.340.10">
    <property type="match status" value="1"/>
</dbReference>
<dbReference type="InterPro" id="IPR003660">
    <property type="entry name" value="HAMP_dom"/>
</dbReference>
<dbReference type="SMART" id="SM00387">
    <property type="entry name" value="HATPase_c"/>
    <property type="match status" value="1"/>
</dbReference>
<dbReference type="GO" id="GO:0000155">
    <property type="term" value="F:phosphorelay sensor kinase activity"/>
    <property type="evidence" value="ECO:0007669"/>
    <property type="project" value="InterPro"/>
</dbReference>
<gene>
    <name evidence="15" type="ORF">GCM10007392_29600</name>
</gene>
<dbReference type="InterPro" id="IPR013767">
    <property type="entry name" value="PAS_fold"/>
</dbReference>
<dbReference type="Pfam" id="PF00989">
    <property type="entry name" value="PAS"/>
    <property type="match status" value="1"/>
</dbReference>
<feature type="transmembrane region" description="Helical" evidence="11">
    <location>
        <begin position="40"/>
        <end position="61"/>
    </location>
</feature>
<evidence type="ECO:0000259" key="13">
    <source>
        <dbReference type="PROSITE" id="PS50112"/>
    </source>
</evidence>
<dbReference type="SUPFAM" id="SSF47384">
    <property type="entry name" value="Homodimeric domain of signal transducing histidine kinase"/>
    <property type="match status" value="1"/>
</dbReference>
<dbReference type="PRINTS" id="PR00344">
    <property type="entry name" value="BCTRLSENSOR"/>
</dbReference>
<evidence type="ECO:0000256" key="7">
    <source>
        <dbReference type="ARBA" id="ARBA00022777"/>
    </source>
</evidence>
<reference evidence="15" key="2">
    <citation type="submission" date="2020-09" db="EMBL/GenBank/DDBJ databases">
        <authorList>
            <person name="Sun Q."/>
            <person name="Kim S."/>
        </authorList>
    </citation>
    <scope>NUCLEOTIDE SEQUENCE</scope>
    <source>
        <strain evidence="15">KCTC 22169</strain>
    </source>
</reference>
<reference evidence="15" key="1">
    <citation type="journal article" date="2014" name="Int. J. Syst. Evol. Microbiol.">
        <title>Complete genome sequence of Corynebacterium casei LMG S-19264T (=DSM 44701T), isolated from a smear-ripened cheese.</title>
        <authorList>
            <consortium name="US DOE Joint Genome Institute (JGI-PGF)"/>
            <person name="Walter F."/>
            <person name="Albersmeier A."/>
            <person name="Kalinowski J."/>
            <person name="Ruckert C."/>
        </authorList>
    </citation>
    <scope>NUCLEOTIDE SEQUENCE</scope>
    <source>
        <strain evidence="15">KCTC 22169</strain>
    </source>
</reference>
<feature type="domain" description="HAMP" evidence="14">
    <location>
        <begin position="63"/>
        <end position="116"/>
    </location>
</feature>
<dbReference type="AlphaFoldDB" id="A0A918KDR4"/>
<evidence type="ECO:0000256" key="4">
    <source>
        <dbReference type="ARBA" id="ARBA00022553"/>
    </source>
</evidence>
<dbReference type="InterPro" id="IPR005467">
    <property type="entry name" value="His_kinase_dom"/>
</dbReference>
<feature type="transmembrane region" description="Helical" evidence="11">
    <location>
        <begin position="12"/>
        <end position="34"/>
    </location>
</feature>
<dbReference type="EMBL" id="BMXR01000007">
    <property type="protein sequence ID" value="GGX59707.1"/>
    <property type="molecule type" value="Genomic_DNA"/>
</dbReference>
<dbReference type="InterPro" id="IPR000014">
    <property type="entry name" value="PAS"/>
</dbReference>
<dbReference type="SUPFAM" id="SSF55785">
    <property type="entry name" value="PYP-like sensor domain (PAS domain)"/>
    <property type="match status" value="1"/>
</dbReference>
<protein>
    <recommendedName>
        <fullName evidence="3">histidine kinase</fullName>
        <ecNumber evidence="3">2.7.13.3</ecNumber>
    </recommendedName>
</protein>
<dbReference type="Pfam" id="PF00512">
    <property type="entry name" value="HisKA"/>
    <property type="match status" value="1"/>
</dbReference>
<keyword evidence="16" id="KW-1185">Reference proteome</keyword>
<dbReference type="GO" id="GO:0006355">
    <property type="term" value="P:regulation of DNA-templated transcription"/>
    <property type="evidence" value="ECO:0007669"/>
    <property type="project" value="InterPro"/>
</dbReference>
<evidence type="ECO:0000256" key="10">
    <source>
        <dbReference type="SAM" id="Coils"/>
    </source>
</evidence>
<keyword evidence="8" id="KW-0067">ATP-binding</keyword>
<dbReference type="Gene3D" id="1.10.287.130">
    <property type="match status" value="1"/>
</dbReference>
<evidence type="ECO:0000256" key="2">
    <source>
        <dbReference type="ARBA" id="ARBA00004370"/>
    </source>
</evidence>
<keyword evidence="11" id="KW-0812">Transmembrane</keyword>
<dbReference type="GO" id="GO:0016020">
    <property type="term" value="C:membrane"/>
    <property type="evidence" value="ECO:0007669"/>
    <property type="project" value="UniProtKB-SubCell"/>
</dbReference>
<evidence type="ECO:0000313" key="16">
    <source>
        <dbReference type="Proteomes" id="UP000626148"/>
    </source>
</evidence>
<dbReference type="InterPro" id="IPR036890">
    <property type="entry name" value="HATPase_C_sf"/>
</dbReference>
<dbReference type="Pfam" id="PF00672">
    <property type="entry name" value="HAMP"/>
    <property type="match status" value="1"/>
</dbReference>
<feature type="coiled-coil region" evidence="10">
    <location>
        <begin position="101"/>
        <end position="142"/>
    </location>
</feature>
<feature type="domain" description="Histidine kinase" evidence="12">
    <location>
        <begin position="297"/>
        <end position="546"/>
    </location>
</feature>
<dbReference type="InterPro" id="IPR004358">
    <property type="entry name" value="Sig_transdc_His_kin-like_C"/>
</dbReference>
<dbReference type="EC" id="2.7.13.3" evidence="3"/>
<dbReference type="Pfam" id="PF02518">
    <property type="entry name" value="HATPase_c"/>
    <property type="match status" value="1"/>
</dbReference>
<evidence type="ECO:0000259" key="14">
    <source>
        <dbReference type="PROSITE" id="PS50885"/>
    </source>
</evidence>
<dbReference type="SUPFAM" id="SSF55874">
    <property type="entry name" value="ATPase domain of HSP90 chaperone/DNA topoisomerase II/histidine kinase"/>
    <property type="match status" value="1"/>
</dbReference>
<comment type="subcellular location">
    <subcellularLocation>
        <location evidence="2">Membrane</location>
    </subcellularLocation>
</comment>
<dbReference type="RefSeq" id="WP_189610031.1">
    <property type="nucleotide sequence ID" value="NZ_BMXR01000007.1"/>
</dbReference>
<dbReference type="CDD" id="cd00082">
    <property type="entry name" value="HisKA"/>
    <property type="match status" value="1"/>
</dbReference>
<keyword evidence="10" id="KW-0175">Coiled coil</keyword>
<evidence type="ECO:0000256" key="1">
    <source>
        <dbReference type="ARBA" id="ARBA00000085"/>
    </source>
</evidence>
<evidence type="ECO:0000256" key="6">
    <source>
        <dbReference type="ARBA" id="ARBA00022741"/>
    </source>
</evidence>
<keyword evidence="9" id="KW-0902">Two-component regulatory system</keyword>
<dbReference type="PANTHER" id="PTHR43065:SF42">
    <property type="entry name" value="TWO-COMPONENT SENSOR PPRA"/>
    <property type="match status" value="1"/>
</dbReference>
<sequence length="556" mass="62805">MRYATPTLLGRILWWLLGTTVITIVSIGFLFFSGEHLHPLVVMCLIVVIALLCSAILLQIFRRHFLNPLNQLMLVSHQVTTTHDTKLRAHRQHQDELGKVVDTFNAMLDQMERREADLKAERDKATQAHRESEAMAEEARETMRRLTFEVQVRQKVENKLTEFQNYLNSIINSMPSALIAVDEHLSVTQWNTEATRISGSGNDQAVGFPLHDAFPFLGQHRDLIIKALSEQSVKTRHNLELDVEGSPMRVELVVYPLQHTETRGAVIRLDDVTEQYRLEEVMVQTEKMMSVGGLAAGMAHEINNPLGAIVQNAQNVQRRLDPHLNRNQKDANDIGLDLDLMQQYLISREVPNFLTNITESGLRASRIVSNMLQFSRNSDLWLQSYPIGQLIEQAINIALNDYNLKAGFTEHNLFVDQDFRAPSTPVPCVMTELEQVLLNLMKNAAQAIRERFESLNDIDEGIIQIRQYVDDNQCVIEVGDNGSGMDEATRKRIFEPFFTTKDVGVGTGLGLSVSFFIITNHHHGQMSVSSELGEGTCFKIRLPLTVADEEAPSEVA</sequence>
<evidence type="ECO:0000256" key="11">
    <source>
        <dbReference type="SAM" id="Phobius"/>
    </source>
</evidence>
<keyword evidence="6" id="KW-0547">Nucleotide-binding</keyword>
<dbReference type="NCBIfam" id="TIGR00229">
    <property type="entry name" value="sensory_box"/>
    <property type="match status" value="1"/>
</dbReference>
<organism evidence="15 16">
    <name type="scientific">Saccharospirillum salsuginis</name>
    <dbReference type="NCBI Taxonomy" id="418750"/>
    <lineage>
        <taxon>Bacteria</taxon>
        <taxon>Pseudomonadati</taxon>
        <taxon>Pseudomonadota</taxon>
        <taxon>Gammaproteobacteria</taxon>
        <taxon>Oceanospirillales</taxon>
        <taxon>Saccharospirillaceae</taxon>
        <taxon>Saccharospirillum</taxon>
    </lineage>
</organism>
<comment type="caution">
    <text evidence="15">The sequence shown here is derived from an EMBL/GenBank/DDBJ whole genome shotgun (WGS) entry which is preliminary data.</text>
</comment>
<comment type="catalytic activity">
    <reaction evidence="1">
        <text>ATP + protein L-histidine = ADP + protein N-phospho-L-histidine.</text>
        <dbReference type="EC" id="2.7.13.3"/>
    </reaction>
</comment>
<keyword evidence="5" id="KW-0808">Transferase</keyword>
<evidence type="ECO:0000256" key="3">
    <source>
        <dbReference type="ARBA" id="ARBA00012438"/>
    </source>
</evidence>
<dbReference type="PROSITE" id="PS50885">
    <property type="entry name" value="HAMP"/>
    <property type="match status" value="1"/>
</dbReference>
<dbReference type="InterPro" id="IPR035965">
    <property type="entry name" value="PAS-like_dom_sf"/>
</dbReference>
<dbReference type="Gene3D" id="3.30.450.20">
    <property type="entry name" value="PAS domain"/>
    <property type="match status" value="1"/>
</dbReference>